<reference evidence="4" key="1">
    <citation type="submission" date="2020-01" db="EMBL/GenBank/DDBJ databases">
        <title>Genome sequence of Kobresia littledalei, the first chromosome-level genome in the family Cyperaceae.</title>
        <authorList>
            <person name="Qu G."/>
        </authorList>
    </citation>
    <scope>NUCLEOTIDE SEQUENCE</scope>
    <source>
        <strain evidence="4">C.B.Clarke</strain>
        <tissue evidence="4">Leaf</tissue>
    </source>
</reference>
<evidence type="ECO:0000256" key="1">
    <source>
        <dbReference type="SAM" id="MobiDB-lite"/>
    </source>
</evidence>
<dbReference type="Proteomes" id="UP000623129">
    <property type="component" value="Unassembled WGS sequence"/>
</dbReference>
<dbReference type="InterPro" id="IPR006045">
    <property type="entry name" value="Cupin_1"/>
</dbReference>
<feature type="compositionally biased region" description="Basic and acidic residues" evidence="1">
    <location>
        <begin position="241"/>
        <end position="273"/>
    </location>
</feature>
<organism evidence="4 5">
    <name type="scientific">Carex littledalei</name>
    <dbReference type="NCBI Taxonomy" id="544730"/>
    <lineage>
        <taxon>Eukaryota</taxon>
        <taxon>Viridiplantae</taxon>
        <taxon>Streptophyta</taxon>
        <taxon>Embryophyta</taxon>
        <taxon>Tracheophyta</taxon>
        <taxon>Spermatophyta</taxon>
        <taxon>Magnoliopsida</taxon>
        <taxon>Liliopsida</taxon>
        <taxon>Poales</taxon>
        <taxon>Cyperaceae</taxon>
        <taxon>Cyperoideae</taxon>
        <taxon>Cariceae</taxon>
        <taxon>Carex</taxon>
        <taxon>Carex subgen. Euthyceras</taxon>
    </lineage>
</organism>
<dbReference type="PANTHER" id="PTHR31189:SF13">
    <property type="entry name" value="CUPINCIN"/>
    <property type="match status" value="1"/>
</dbReference>
<dbReference type="EMBL" id="SWLB01000022">
    <property type="protein sequence ID" value="KAF3324323.1"/>
    <property type="molecule type" value="Genomic_DNA"/>
</dbReference>
<feature type="region of interest" description="Disordered" evidence="1">
    <location>
        <begin position="231"/>
        <end position="273"/>
    </location>
</feature>
<dbReference type="InterPro" id="IPR014710">
    <property type="entry name" value="RmlC-like_jellyroll"/>
</dbReference>
<accession>A0A833QRR6</accession>
<dbReference type="SUPFAM" id="SSF51182">
    <property type="entry name" value="RmlC-like cupins"/>
    <property type="match status" value="2"/>
</dbReference>
<keyword evidence="2" id="KW-0732">Signal</keyword>
<proteinExistence type="predicted"/>
<dbReference type="Pfam" id="PF00190">
    <property type="entry name" value="Cupin_1"/>
    <property type="match status" value="1"/>
</dbReference>
<feature type="signal peptide" evidence="2">
    <location>
        <begin position="1"/>
        <end position="26"/>
    </location>
</feature>
<dbReference type="SMART" id="SM00835">
    <property type="entry name" value="Cupin_1"/>
    <property type="match status" value="1"/>
</dbReference>
<dbReference type="AlphaFoldDB" id="A0A833QRR6"/>
<evidence type="ECO:0000259" key="3">
    <source>
        <dbReference type="SMART" id="SM00835"/>
    </source>
</evidence>
<name>A0A833QRR6_9POAL</name>
<dbReference type="Gene3D" id="2.60.120.10">
    <property type="entry name" value="Jelly Rolls"/>
    <property type="match status" value="2"/>
</dbReference>
<evidence type="ECO:0000313" key="4">
    <source>
        <dbReference type="EMBL" id="KAF3324323.1"/>
    </source>
</evidence>
<dbReference type="CDD" id="cd02245">
    <property type="entry name" value="cupin_7S_vicilin-like_C"/>
    <property type="match status" value="1"/>
</dbReference>
<evidence type="ECO:0000313" key="5">
    <source>
        <dbReference type="Proteomes" id="UP000623129"/>
    </source>
</evidence>
<evidence type="ECO:0000256" key="2">
    <source>
        <dbReference type="SAM" id="SignalP"/>
    </source>
</evidence>
<feature type="chain" id="PRO_5032897545" evidence="2">
    <location>
        <begin position="27"/>
        <end position="377"/>
    </location>
</feature>
<gene>
    <name evidence="4" type="ORF">FCM35_KLT11790</name>
</gene>
<feature type="domain" description="Cupin type-1" evidence="3">
    <location>
        <begin position="157"/>
        <end position="350"/>
    </location>
</feature>
<dbReference type="InterPro" id="IPR050253">
    <property type="entry name" value="Seed_Storage-Functional"/>
</dbReference>
<dbReference type="CDD" id="cd02244">
    <property type="entry name" value="cupin_7S_vicilin-like_N"/>
    <property type="match status" value="1"/>
</dbReference>
<dbReference type="PANTHER" id="PTHR31189">
    <property type="entry name" value="OS03G0336100 PROTEIN-RELATED"/>
    <property type="match status" value="1"/>
</dbReference>
<protein>
    <submittedName>
        <fullName evidence="4">Globulin-1 S allele-like protein</fullName>
    </submittedName>
</protein>
<feature type="region of interest" description="Disordered" evidence="1">
    <location>
        <begin position="357"/>
        <end position="377"/>
    </location>
</feature>
<dbReference type="InterPro" id="IPR011051">
    <property type="entry name" value="RmlC_Cupin_sf"/>
</dbReference>
<dbReference type="OrthoDB" id="1912756at2759"/>
<comment type="caution">
    <text evidence="4">The sequence shown here is derived from an EMBL/GenBank/DDBJ whole genome shotgun (WGS) entry which is preliminary data.</text>
</comment>
<sequence length="377" mass="42403">MASMASAHRPLLPILLLIIFASVAFSFQSGEGMISILYGEKRESYEIRQGDVMMIPSGSIMYQVNKHQKESLRIAMLLCPVSLPGHFEEFMQAGGQRPETFWNSFSHEILEAAFNAPRERFERVFQKQRKGEIFKASDEQIKALSKSTKEGKLGKPFNLLKKRPSFSNNHGQLFEATSGDYSQLKGHDVDVSIANISSGSMMAPNYNSRATKIAMVVEGCVDFEMACPHLSHESGEEEEKEREWGREEERERRWERERGREREHGREIGEEEGHSYQLVRSRACRGDVFVIPASHPVVAVASRDNLQILCFGIRAEDNRKIFLAGKNNVLKQMEKEAKELAFGTSATEVDQLLNAQSESAFLPGPGKSRGGHGHAIK</sequence>
<keyword evidence="5" id="KW-1185">Reference proteome</keyword>